<proteinExistence type="predicted"/>
<feature type="domain" description="FAR1" evidence="1">
    <location>
        <begin position="51"/>
        <end position="138"/>
    </location>
</feature>
<evidence type="ECO:0000313" key="4">
    <source>
        <dbReference type="Proteomes" id="UP000289738"/>
    </source>
</evidence>
<dbReference type="Proteomes" id="UP000289738">
    <property type="component" value="Chromosome B09"/>
</dbReference>
<evidence type="ECO:0000259" key="2">
    <source>
        <dbReference type="Pfam" id="PF10551"/>
    </source>
</evidence>
<dbReference type="AlphaFoldDB" id="A0A444XSE5"/>
<dbReference type="EMBL" id="SDMP01000019">
    <property type="protein sequence ID" value="RYQ92689.1"/>
    <property type="molecule type" value="Genomic_DNA"/>
</dbReference>
<accession>A0A444XSE5</accession>
<feature type="domain" description="MULE transposase" evidence="2">
    <location>
        <begin position="260"/>
        <end position="354"/>
    </location>
</feature>
<evidence type="ECO:0000259" key="1">
    <source>
        <dbReference type="Pfam" id="PF03101"/>
    </source>
</evidence>
<evidence type="ECO:0000313" key="3">
    <source>
        <dbReference type="EMBL" id="RYQ92689.1"/>
    </source>
</evidence>
<keyword evidence="4" id="KW-1185">Reference proteome</keyword>
<reference evidence="3 4" key="1">
    <citation type="submission" date="2019-01" db="EMBL/GenBank/DDBJ databases">
        <title>Sequencing of cultivated peanut Arachis hypogaea provides insights into genome evolution and oil improvement.</title>
        <authorList>
            <person name="Chen X."/>
        </authorList>
    </citation>
    <scope>NUCLEOTIDE SEQUENCE [LARGE SCALE GENOMIC DNA]</scope>
    <source>
        <strain evidence="4">cv. Fuhuasheng</strain>
        <tissue evidence="3">Leaves</tissue>
    </source>
</reference>
<name>A0A444XSE5_ARAHY</name>
<organism evidence="3 4">
    <name type="scientific">Arachis hypogaea</name>
    <name type="common">Peanut</name>
    <dbReference type="NCBI Taxonomy" id="3818"/>
    <lineage>
        <taxon>Eukaryota</taxon>
        <taxon>Viridiplantae</taxon>
        <taxon>Streptophyta</taxon>
        <taxon>Embryophyta</taxon>
        <taxon>Tracheophyta</taxon>
        <taxon>Spermatophyta</taxon>
        <taxon>Magnoliopsida</taxon>
        <taxon>eudicotyledons</taxon>
        <taxon>Gunneridae</taxon>
        <taxon>Pentapetalae</taxon>
        <taxon>rosids</taxon>
        <taxon>fabids</taxon>
        <taxon>Fabales</taxon>
        <taxon>Fabaceae</taxon>
        <taxon>Papilionoideae</taxon>
        <taxon>50 kb inversion clade</taxon>
        <taxon>dalbergioids sensu lato</taxon>
        <taxon>Dalbergieae</taxon>
        <taxon>Pterocarpus clade</taxon>
        <taxon>Arachis</taxon>
    </lineage>
</organism>
<dbReference type="Pfam" id="PF03101">
    <property type="entry name" value="FAR1"/>
    <property type="match status" value="1"/>
</dbReference>
<dbReference type="InterPro" id="IPR018289">
    <property type="entry name" value="MULE_transposase_dom"/>
</dbReference>
<dbReference type="PANTHER" id="PTHR47718">
    <property type="entry name" value="OS01G0519700 PROTEIN"/>
    <property type="match status" value="1"/>
</dbReference>
<comment type="caution">
    <text evidence="3">The sequence shown here is derived from an EMBL/GenBank/DDBJ whole genome shotgun (WGS) entry which is preliminary data.</text>
</comment>
<dbReference type="InterPro" id="IPR004330">
    <property type="entry name" value="FAR1_DNA_bnd_dom"/>
</dbReference>
<protein>
    <submittedName>
        <fullName evidence="3">Uncharacterized protein</fullName>
    </submittedName>
</protein>
<dbReference type="PANTHER" id="PTHR47718:SF15">
    <property type="entry name" value="PROTEIN FAR1-RELATED SEQUENCE 5-LIKE"/>
    <property type="match status" value="1"/>
</dbReference>
<sequence length="375" mass="43557">MGGVPHVDDVVNTMCEVRFREMDTVGCGVVTELTKDDILRKVFRSEDDAYEFYKKLGKFYGFGKTCTRMRKVIWFKEDFFCNRAGQRDKKHYNRVDRKRPYKLETRTNCEARMCVYLDKKSSLWRVKKVILNHNHEMTHHGMVHLILSFHSMTNAAKAQIDGFQGCGISTSKTMRYMAEIFGVYSLIGFLKKDTYNYVDKRCRAKIVDGDANTATMYLEGKIDTDPTSMARYNMTYNKILANLFWADGGNGIDYQYFADVLVFDSTYRKNKYKRLLVIFSRCNNHKQTCTFGFSLVLDESITKYTRLWENFLEVMCSRQPSVVVTDGDNSIREAIQAVFPNATHRLCAWHFDKNVTSNVKDDNLLGFLISGFMLI</sequence>
<dbReference type="STRING" id="3818.A0A444XSE5"/>
<dbReference type="Pfam" id="PF10551">
    <property type="entry name" value="MULE"/>
    <property type="match status" value="1"/>
</dbReference>
<gene>
    <name evidence="3" type="ORF">Ahy_B09g098902</name>
</gene>